<comment type="caution">
    <text evidence="1">The sequence shown here is derived from an EMBL/GenBank/DDBJ whole genome shotgun (WGS) entry which is preliminary data.</text>
</comment>
<evidence type="ECO:0000313" key="1">
    <source>
        <dbReference type="EMBL" id="EQD92888.1"/>
    </source>
</evidence>
<accession>T2SKF6</accession>
<dbReference type="AlphaFoldDB" id="T2SKF6"/>
<reference evidence="1 2" key="1">
    <citation type="journal article" date="2013" name="Genome Announc.">
        <title>Draft Genome Sequences of Helicobacter pylori Strains Isolated from Regions of Low and High Gastric Cancer Risk in Colombia.</title>
        <authorList>
            <person name="Sheh A."/>
            <person name="Piazuelo M.B."/>
            <person name="Wilson K.T."/>
            <person name="Correa P."/>
            <person name="Fox J.G."/>
        </authorList>
    </citation>
    <scope>NUCLEOTIDE SEQUENCE [LARGE SCALE GENOMIC DNA]</scope>
    <source>
        <strain evidence="1 2">PZ5080</strain>
    </source>
</reference>
<feature type="non-terminal residue" evidence="1">
    <location>
        <position position="52"/>
    </location>
</feature>
<proteinExistence type="predicted"/>
<name>T2SKF6_HELPX</name>
<dbReference type="EMBL" id="ASYV01000138">
    <property type="protein sequence ID" value="EQD92888.1"/>
    <property type="molecule type" value="Genomic_DNA"/>
</dbReference>
<evidence type="ECO:0008006" key="3">
    <source>
        <dbReference type="Google" id="ProtNLM"/>
    </source>
</evidence>
<organism evidence="1 2">
    <name type="scientific">Helicobacter pylori PZ5080</name>
    <dbReference type="NCBI Taxonomy" id="1337394"/>
    <lineage>
        <taxon>Bacteria</taxon>
        <taxon>Pseudomonadati</taxon>
        <taxon>Campylobacterota</taxon>
        <taxon>Epsilonproteobacteria</taxon>
        <taxon>Campylobacterales</taxon>
        <taxon>Helicobacteraceae</taxon>
        <taxon>Helicobacter</taxon>
    </lineage>
</organism>
<sequence>MTSASNHSFKEQDFHIPIAFAFDKNYLIPAGACIYSLLESIAKANKKIRYTL</sequence>
<evidence type="ECO:0000313" key="2">
    <source>
        <dbReference type="Proteomes" id="UP000015663"/>
    </source>
</evidence>
<protein>
    <recommendedName>
        <fullName evidence="3">Lipopolysaccharide biosynthesis protein</fullName>
    </recommendedName>
</protein>
<dbReference type="Proteomes" id="UP000015663">
    <property type="component" value="Unassembled WGS sequence"/>
</dbReference>
<gene>
    <name evidence="1" type="ORF">L934_00640</name>
</gene>